<comment type="caution">
    <text evidence="1">The sequence shown here is derived from an EMBL/GenBank/DDBJ whole genome shotgun (WGS) entry which is preliminary data.</text>
</comment>
<evidence type="ECO:0000313" key="2">
    <source>
        <dbReference type="Proteomes" id="UP000594638"/>
    </source>
</evidence>
<evidence type="ECO:0000313" key="1">
    <source>
        <dbReference type="EMBL" id="CAA2971281.1"/>
    </source>
</evidence>
<dbReference type="EMBL" id="CACTIH010002005">
    <property type="protein sequence ID" value="CAA2971281.1"/>
    <property type="molecule type" value="Genomic_DNA"/>
</dbReference>
<gene>
    <name evidence="1" type="ORF">OLEA9_A110965</name>
</gene>
<dbReference type="Gramene" id="OE9A110965T1">
    <property type="protein sequence ID" value="OE9A110965C1"/>
    <property type="gene ID" value="OE9A110965"/>
</dbReference>
<proteinExistence type="predicted"/>
<accession>A0A8S0QYY5</accession>
<dbReference type="Proteomes" id="UP000594638">
    <property type="component" value="Unassembled WGS sequence"/>
</dbReference>
<name>A0A8S0QYY5_OLEEU</name>
<dbReference type="AlphaFoldDB" id="A0A8S0QYY5"/>
<organism evidence="1 2">
    <name type="scientific">Olea europaea subsp. europaea</name>
    <dbReference type="NCBI Taxonomy" id="158383"/>
    <lineage>
        <taxon>Eukaryota</taxon>
        <taxon>Viridiplantae</taxon>
        <taxon>Streptophyta</taxon>
        <taxon>Embryophyta</taxon>
        <taxon>Tracheophyta</taxon>
        <taxon>Spermatophyta</taxon>
        <taxon>Magnoliopsida</taxon>
        <taxon>eudicotyledons</taxon>
        <taxon>Gunneridae</taxon>
        <taxon>Pentapetalae</taxon>
        <taxon>asterids</taxon>
        <taxon>lamiids</taxon>
        <taxon>Lamiales</taxon>
        <taxon>Oleaceae</taxon>
        <taxon>Oleeae</taxon>
        <taxon>Olea</taxon>
    </lineage>
</organism>
<protein>
    <submittedName>
        <fullName evidence="1">Uncharacterized protein</fullName>
    </submittedName>
</protein>
<sequence>MEEEKMEKSVNDVIAEVIGRSDLRPRGRWILTKDTAAPPSKKVEMMEENNETINLGSCSCGDRCSSRGGLGGAWLMECSQLLNLMTSSAHMVIEGCGGDGDGEGEGEGRDAYLHEMVMVEIVCVWRS</sequence>
<reference evidence="1 2" key="1">
    <citation type="submission" date="2019-12" db="EMBL/GenBank/DDBJ databases">
        <authorList>
            <person name="Alioto T."/>
            <person name="Alioto T."/>
            <person name="Gomez Garrido J."/>
        </authorList>
    </citation>
    <scope>NUCLEOTIDE SEQUENCE [LARGE SCALE GENOMIC DNA]</scope>
</reference>
<keyword evidence="2" id="KW-1185">Reference proteome</keyword>